<sequence length="272" mass="31025">MDNLLATCILIIFNELTSRISGSPRGHGSGSLASRTVSVDPSSFRTEYRRPDEDSFPDWAKLLLGSLTIFGFVAAIFILRLCLKECHKRKVARSQNQPVTCYLCQDRVPKRLWDNGEHRKKCATRHKSKLATFETPKPGLRCPRCHKRMRLWTKGLGPPFKCCSSDCPILGTIQNNGQNRFNCFPCDYDLCDSCWRRQLPESRAQRTGNSRPSGSRSHRNSHFFPAEKQVDSEFREASAPPYFYPGFAYEQRSLTLPTYDEAIAGEYQNTDV</sequence>
<comment type="caution">
    <text evidence="3">The sequence shown here is derived from an EMBL/GenBank/DDBJ whole genome shotgun (WGS) entry which is preliminary data.</text>
</comment>
<name>A0A553NYJ4_TIGCA</name>
<evidence type="ECO:0000313" key="4">
    <source>
        <dbReference type="Proteomes" id="UP000318571"/>
    </source>
</evidence>
<keyword evidence="4" id="KW-1185">Reference proteome</keyword>
<keyword evidence="2" id="KW-0472">Membrane</keyword>
<keyword evidence="2" id="KW-1133">Transmembrane helix</keyword>
<feature type="compositionally biased region" description="Polar residues" evidence="1">
    <location>
        <begin position="205"/>
        <end position="215"/>
    </location>
</feature>
<evidence type="ECO:0000256" key="2">
    <source>
        <dbReference type="SAM" id="Phobius"/>
    </source>
</evidence>
<evidence type="ECO:0000256" key="1">
    <source>
        <dbReference type="SAM" id="MobiDB-lite"/>
    </source>
</evidence>
<gene>
    <name evidence="3" type="ORF">TCAL_10104</name>
</gene>
<protein>
    <submittedName>
        <fullName evidence="3">Uncharacterized protein</fullName>
    </submittedName>
</protein>
<accession>A0A553NYJ4</accession>
<dbReference type="OrthoDB" id="10607881at2759"/>
<feature type="region of interest" description="Disordered" evidence="1">
    <location>
        <begin position="202"/>
        <end position="222"/>
    </location>
</feature>
<reference evidence="3 4" key="1">
    <citation type="journal article" date="2018" name="Nat. Ecol. Evol.">
        <title>Genomic signatures of mitonuclear coevolution across populations of Tigriopus californicus.</title>
        <authorList>
            <person name="Barreto F.S."/>
            <person name="Watson E.T."/>
            <person name="Lima T.G."/>
            <person name="Willett C.S."/>
            <person name="Edmands S."/>
            <person name="Li W."/>
            <person name="Burton R.S."/>
        </authorList>
    </citation>
    <scope>NUCLEOTIDE SEQUENCE [LARGE SCALE GENOMIC DNA]</scope>
    <source>
        <strain evidence="3 4">San Diego</strain>
    </source>
</reference>
<proteinExistence type="predicted"/>
<dbReference type="EMBL" id="VCGU01000009">
    <property type="protein sequence ID" value="TRY70488.1"/>
    <property type="molecule type" value="Genomic_DNA"/>
</dbReference>
<dbReference type="Proteomes" id="UP000318571">
    <property type="component" value="Chromosome 9"/>
</dbReference>
<evidence type="ECO:0000313" key="3">
    <source>
        <dbReference type="EMBL" id="TRY70488.1"/>
    </source>
</evidence>
<feature type="transmembrane region" description="Helical" evidence="2">
    <location>
        <begin position="62"/>
        <end position="83"/>
    </location>
</feature>
<organism evidence="3 4">
    <name type="scientific">Tigriopus californicus</name>
    <name type="common">Marine copepod</name>
    <dbReference type="NCBI Taxonomy" id="6832"/>
    <lineage>
        <taxon>Eukaryota</taxon>
        <taxon>Metazoa</taxon>
        <taxon>Ecdysozoa</taxon>
        <taxon>Arthropoda</taxon>
        <taxon>Crustacea</taxon>
        <taxon>Multicrustacea</taxon>
        <taxon>Hexanauplia</taxon>
        <taxon>Copepoda</taxon>
        <taxon>Harpacticoida</taxon>
        <taxon>Harpacticidae</taxon>
        <taxon>Tigriopus</taxon>
    </lineage>
</organism>
<dbReference type="AlphaFoldDB" id="A0A553NYJ4"/>
<keyword evidence="2" id="KW-0812">Transmembrane</keyword>